<comment type="caution">
    <text evidence="1">The sequence shown here is derived from an EMBL/GenBank/DDBJ whole genome shotgun (WGS) entry which is preliminary data.</text>
</comment>
<dbReference type="Proteomes" id="UP000324091">
    <property type="component" value="Chromosome 10"/>
</dbReference>
<dbReference type="AlphaFoldDB" id="A0A5C6PI74"/>
<sequence length="87" mass="9221">MSAGEGLDEAAKDAADIAAFFKSGGSICQALLFKGAASRSKSRRAKPPCPITSPPPHSVISCHYSVLLTRDPERHSVSLLSHVSWSK</sequence>
<name>A0A5C6PI74_9TELE</name>
<organism evidence="1 2">
    <name type="scientific">Takifugu flavidus</name>
    <name type="common">sansaifugu</name>
    <dbReference type="NCBI Taxonomy" id="433684"/>
    <lineage>
        <taxon>Eukaryota</taxon>
        <taxon>Metazoa</taxon>
        <taxon>Chordata</taxon>
        <taxon>Craniata</taxon>
        <taxon>Vertebrata</taxon>
        <taxon>Euteleostomi</taxon>
        <taxon>Actinopterygii</taxon>
        <taxon>Neopterygii</taxon>
        <taxon>Teleostei</taxon>
        <taxon>Neoteleostei</taxon>
        <taxon>Acanthomorphata</taxon>
        <taxon>Eupercaria</taxon>
        <taxon>Tetraodontiformes</taxon>
        <taxon>Tetradontoidea</taxon>
        <taxon>Tetraodontidae</taxon>
        <taxon>Takifugu</taxon>
    </lineage>
</organism>
<dbReference type="EMBL" id="RHFK02000002">
    <property type="protein sequence ID" value="TWW79494.1"/>
    <property type="molecule type" value="Genomic_DNA"/>
</dbReference>
<gene>
    <name evidence="1" type="ORF">D4764_10G0005240</name>
</gene>
<evidence type="ECO:0000313" key="1">
    <source>
        <dbReference type="EMBL" id="TWW79494.1"/>
    </source>
</evidence>
<accession>A0A5C6PI74</accession>
<proteinExistence type="predicted"/>
<keyword evidence="2" id="KW-1185">Reference proteome</keyword>
<protein>
    <submittedName>
        <fullName evidence="1">Uncharacterized protein</fullName>
    </submittedName>
</protein>
<reference evidence="1 2" key="1">
    <citation type="submission" date="2019-04" db="EMBL/GenBank/DDBJ databases">
        <title>Chromosome genome assembly for Takifugu flavidus.</title>
        <authorList>
            <person name="Xiao S."/>
        </authorList>
    </citation>
    <scope>NUCLEOTIDE SEQUENCE [LARGE SCALE GENOMIC DNA]</scope>
    <source>
        <strain evidence="1">HTHZ2018</strain>
        <tissue evidence="1">Muscle</tissue>
    </source>
</reference>
<evidence type="ECO:0000313" key="2">
    <source>
        <dbReference type="Proteomes" id="UP000324091"/>
    </source>
</evidence>